<evidence type="ECO:0000313" key="1">
    <source>
        <dbReference type="EMBL" id="CBX93094.1"/>
    </source>
</evidence>
<dbReference type="InParanoid" id="E4ZP69"/>
<dbReference type="HOGENOM" id="CLU_2688256_0_0_1"/>
<keyword evidence="2" id="KW-1185">Reference proteome</keyword>
<sequence length="74" mass="8455">MIVSSHQLIVAQARFVMMILRAVNGRLWTWDEMRGELIHFEIPMGAEELAANQKWLLGNETLESHVSDTSGRMT</sequence>
<evidence type="ECO:0000313" key="2">
    <source>
        <dbReference type="Proteomes" id="UP000002668"/>
    </source>
</evidence>
<name>E4ZP69_LEPMJ</name>
<gene>
    <name evidence="1" type="ORF">LEMA_P039950.1</name>
</gene>
<dbReference type="Proteomes" id="UP000002668">
    <property type="component" value="Genome"/>
</dbReference>
<dbReference type="AlphaFoldDB" id="E4ZP69"/>
<reference evidence="2" key="1">
    <citation type="journal article" date="2011" name="Nat. Commun.">
        <title>Effector diversification within compartments of the Leptosphaeria maculans genome affected by Repeat-Induced Point mutations.</title>
        <authorList>
            <person name="Rouxel T."/>
            <person name="Grandaubert J."/>
            <person name="Hane J.K."/>
            <person name="Hoede C."/>
            <person name="van de Wouw A.P."/>
            <person name="Couloux A."/>
            <person name="Dominguez V."/>
            <person name="Anthouard V."/>
            <person name="Bally P."/>
            <person name="Bourras S."/>
            <person name="Cozijnsen A.J."/>
            <person name="Ciuffetti L.M."/>
            <person name="Degrave A."/>
            <person name="Dilmaghani A."/>
            <person name="Duret L."/>
            <person name="Fudal I."/>
            <person name="Goodwin S.B."/>
            <person name="Gout L."/>
            <person name="Glaser N."/>
            <person name="Linglin J."/>
            <person name="Kema G.H.J."/>
            <person name="Lapalu N."/>
            <person name="Lawrence C.B."/>
            <person name="May K."/>
            <person name="Meyer M."/>
            <person name="Ollivier B."/>
            <person name="Poulain J."/>
            <person name="Schoch C.L."/>
            <person name="Simon A."/>
            <person name="Spatafora J.W."/>
            <person name="Stachowiak A."/>
            <person name="Turgeon B.G."/>
            <person name="Tyler B.M."/>
            <person name="Vincent D."/>
            <person name="Weissenbach J."/>
            <person name="Amselem J."/>
            <person name="Quesneville H."/>
            <person name="Oliver R.P."/>
            <person name="Wincker P."/>
            <person name="Balesdent M.-H."/>
            <person name="Howlett B.J."/>
        </authorList>
    </citation>
    <scope>NUCLEOTIDE SEQUENCE [LARGE SCALE GENOMIC DNA]</scope>
    <source>
        <strain evidence="2">JN3 / isolate v23.1.3 / race Av1-4-5-6-7-8</strain>
    </source>
</reference>
<dbReference type="VEuPathDB" id="FungiDB:LEMA_P039950.1"/>
<dbReference type="EMBL" id="FP929105">
    <property type="protein sequence ID" value="CBX93094.1"/>
    <property type="molecule type" value="Genomic_DNA"/>
</dbReference>
<organism evidence="2">
    <name type="scientific">Leptosphaeria maculans (strain JN3 / isolate v23.1.3 / race Av1-4-5-6-7-8)</name>
    <name type="common">Blackleg fungus</name>
    <name type="synonym">Phoma lingam</name>
    <dbReference type="NCBI Taxonomy" id="985895"/>
    <lineage>
        <taxon>Eukaryota</taxon>
        <taxon>Fungi</taxon>
        <taxon>Dikarya</taxon>
        <taxon>Ascomycota</taxon>
        <taxon>Pezizomycotina</taxon>
        <taxon>Dothideomycetes</taxon>
        <taxon>Pleosporomycetidae</taxon>
        <taxon>Pleosporales</taxon>
        <taxon>Pleosporineae</taxon>
        <taxon>Leptosphaeriaceae</taxon>
        <taxon>Plenodomus</taxon>
        <taxon>Plenodomus lingam/Leptosphaeria maculans species complex</taxon>
    </lineage>
</organism>
<proteinExistence type="predicted"/>
<protein>
    <submittedName>
        <fullName evidence="1">Predicted protein</fullName>
    </submittedName>
</protein>
<accession>E4ZP69</accession>